<sequence length="100" mass="11699">MYLKKSQRITIVVSWQLGDISFDVGKIGEVLANKNKMILKSIESTNMHRQNLKQKLQKYIIRKAKCEIWRKCSLEVIEISHISITSLSSLFWYSNVQIKV</sequence>
<reference evidence="1" key="2">
    <citation type="journal article" date="2015" name="Data Brief">
        <title>Shoot transcriptome of the giant reed, Arundo donax.</title>
        <authorList>
            <person name="Barrero R.A."/>
            <person name="Guerrero F.D."/>
            <person name="Moolhuijzen P."/>
            <person name="Goolsby J.A."/>
            <person name="Tidwell J."/>
            <person name="Bellgard S.E."/>
            <person name="Bellgard M.I."/>
        </authorList>
    </citation>
    <scope>NUCLEOTIDE SEQUENCE</scope>
    <source>
        <tissue evidence="1">Shoot tissue taken approximately 20 cm above the soil surface</tissue>
    </source>
</reference>
<name>A0A0A9HZ70_ARUDO</name>
<accession>A0A0A9HZ70</accession>
<proteinExistence type="predicted"/>
<evidence type="ECO:0000313" key="1">
    <source>
        <dbReference type="EMBL" id="JAE38213.1"/>
    </source>
</evidence>
<organism evidence="1">
    <name type="scientific">Arundo donax</name>
    <name type="common">Giant reed</name>
    <name type="synonym">Donax arundinaceus</name>
    <dbReference type="NCBI Taxonomy" id="35708"/>
    <lineage>
        <taxon>Eukaryota</taxon>
        <taxon>Viridiplantae</taxon>
        <taxon>Streptophyta</taxon>
        <taxon>Embryophyta</taxon>
        <taxon>Tracheophyta</taxon>
        <taxon>Spermatophyta</taxon>
        <taxon>Magnoliopsida</taxon>
        <taxon>Liliopsida</taxon>
        <taxon>Poales</taxon>
        <taxon>Poaceae</taxon>
        <taxon>PACMAD clade</taxon>
        <taxon>Arundinoideae</taxon>
        <taxon>Arundineae</taxon>
        <taxon>Arundo</taxon>
    </lineage>
</organism>
<protein>
    <submittedName>
        <fullName evidence="1">Uncharacterized protein</fullName>
    </submittedName>
</protein>
<reference evidence="1" key="1">
    <citation type="submission" date="2014-09" db="EMBL/GenBank/DDBJ databases">
        <authorList>
            <person name="Magalhaes I.L.F."/>
            <person name="Oliveira U."/>
            <person name="Santos F.R."/>
            <person name="Vidigal T.H.D.A."/>
            <person name="Brescovit A.D."/>
            <person name="Santos A.J."/>
        </authorList>
    </citation>
    <scope>NUCLEOTIDE SEQUENCE</scope>
    <source>
        <tissue evidence="1">Shoot tissue taken approximately 20 cm above the soil surface</tissue>
    </source>
</reference>
<dbReference type="EMBL" id="GBRH01159683">
    <property type="protein sequence ID" value="JAE38213.1"/>
    <property type="molecule type" value="Transcribed_RNA"/>
</dbReference>
<dbReference type="AlphaFoldDB" id="A0A0A9HZ70"/>